<dbReference type="InterPro" id="IPR000222">
    <property type="entry name" value="PP2C_BS"/>
</dbReference>
<evidence type="ECO:0000256" key="8">
    <source>
        <dbReference type="ARBA" id="ARBA00023211"/>
    </source>
</evidence>
<dbReference type="InterPro" id="IPR001932">
    <property type="entry name" value="PPM-type_phosphatase-like_dom"/>
</dbReference>
<dbReference type="Gene3D" id="3.60.40.10">
    <property type="entry name" value="PPM-type phosphatase domain"/>
    <property type="match status" value="1"/>
</dbReference>
<reference evidence="11" key="1">
    <citation type="submission" date="2018-02" db="EMBL/GenBank/DDBJ databases">
        <authorList>
            <person name="Cohen D.B."/>
            <person name="Kent A.D."/>
        </authorList>
    </citation>
    <scope>NUCLEOTIDE SEQUENCE</scope>
</reference>
<evidence type="ECO:0000256" key="3">
    <source>
        <dbReference type="ARBA" id="ARBA00013081"/>
    </source>
</evidence>
<comment type="similarity">
    <text evidence="9">Belongs to the PP2C family.</text>
</comment>
<evidence type="ECO:0000313" key="11">
    <source>
        <dbReference type="EMBL" id="SPD28277.1"/>
    </source>
</evidence>
<keyword evidence="7 9" id="KW-0904">Protein phosphatase</keyword>
<organism evidence="11">
    <name type="scientific">Fagus sylvatica</name>
    <name type="common">Beechnut</name>
    <dbReference type="NCBI Taxonomy" id="28930"/>
    <lineage>
        <taxon>Eukaryota</taxon>
        <taxon>Viridiplantae</taxon>
        <taxon>Streptophyta</taxon>
        <taxon>Embryophyta</taxon>
        <taxon>Tracheophyta</taxon>
        <taxon>Spermatophyta</taxon>
        <taxon>Magnoliopsida</taxon>
        <taxon>eudicotyledons</taxon>
        <taxon>Gunneridae</taxon>
        <taxon>Pentapetalae</taxon>
        <taxon>rosids</taxon>
        <taxon>fabids</taxon>
        <taxon>Fagales</taxon>
        <taxon>Fagaceae</taxon>
        <taxon>Fagus</taxon>
    </lineage>
</organism>
<evidence type="ECO:0000256" key="6">
    <source>
        <dbReference type="ARBA" id="ARBA00022842"/>
    </source>
</evidence>
<name>A0A2N9IS43_FAGSY</name>
<dbReference type="CDD" id="cd00143">
    <property type="entry name" value="PP2Cc"/>
    <property type="match status" value="1"/>
</dbReference>
<keyword evidence="6" id="KW-0460">Magnesium</keyword>
<keyword evidence="4" id="KW-0479">Metal-binding</keyword>
<dbReference type="SMART" id="SM00332">
    <property type="entry name" value="PP2Cc"/>
    <property type="match status" value="1"/>
</dbReference>
<dbReference type="SUPFAM" id="SSF81606">
    <property type="entry name" value="PP2C-like"/>
    <property type="match status" value="1"/>
</dbReference>
<dbReference type="InterPro" id="IPR036457">
    <property type="entry name" value="PPM-type-like_dom_sf"/>
</dbReference>
<proteinExistence type="inferred from homology"/>
<dbReference type="PROSITE" id="PS51746">
    <property type="entry name" value="PPM_2"/>
    <property type="match status" value="1"/>
</dbReference>
<dbReference type="PANTHER" id="PTHR47992">
    <property type="entry name" value="PROTEIN PHOSPHATASE"/>
    <property type="match status" value="1"/>
</dbReference>
<dbReference type="EMBL" id="OIVN01006226">
    <property type="protein sequence ID" value="SPD28277.1"/>
    <property type="molecule type" value="Genomic_DNA"/>
</dbReference>
<evidence type="ECO:0000256" key="5">
    <source>
        <dbReference type="ARBA" id="ARBA00022801"/>
    </source>
</evidence>
<evidence type="ECO:0000259" key="10">
    <source>
        <dbReference type="PROSITE" id="PS51746"/>
    </source>
</evidence>
<dbReference type="GO" id="GO:0004722">
    <property type="term" value="F:protein serine/threonine phosphatase activity"/>
    <property type="evidence" value="ECO:0007669"/>
    <property type="project" value="UniProtKB-EC"/>
</dbReference>
<evidence type="ECO:0000256" key="4">
    <source>
        <dbReference type="ARBA" id="ARBA00022723"/>
    </source>
</evidence>
<dbReference type="PROSITE" id="PS01032">
    <property type="entry name" value="PPM_1"/>
    <property type="match status" value="1"/>
</dbReference>
<evidence type="ECO:0000256" key="2">
    <source>
        <dbReference type="ARBA" id="ARBA00001946"/>
    </source>
</evidence>
<evidence type="ECO:0000256" key="9">
    <source>
        <dbReference type="RuleBase" id="RU003465"/>
    </source>
</evidence>
<gene>
    <name evidence="11" type="ORF">FSB_LOCUS56159</name>
</gene>
<dbReference type="GO" id="GO:0046872">
    <property type="term" value="F:metal ion binding"/>
    <property type="evidence" value="ECO:0007669"/>
    <property type="project" value="UniProtKB-KW"/>
</dbReference>
<feature type="domain" description="PPM-type phosphatase" evidence="10">
    <location>
        <begin position="58"/>
        <end position="328"/>
    </location>
</feature>
<keyword evidence="8" id="KW-0464">Manganese</keyword>
<dbReference type="EC" id="3.1.3.16" evidence="3"/>
<keyword evidence="5 9" id="KW-0378">Hydrolase</keyword>
<dbReference type="SMART" id="SM00331">
    <property type="entry name" value="PP2C_SIG"/>
    <property type="match status" value="1"/>
</dbReference>
<comment type="cofactor">
    <cofactor evidence="1">
        <name>Mn(2+)</name>
        <dbReference type="ChEBI" id="CHEBI:29035"/>
    </cofactor>
</comment>
<evidence type="ECO:0000256" key="7">
    <source>
        <dbReference type="ARBA" id="ARBA00022912"/>
    </source>
</evidence>
<accession>A0A2N9IS43</accession>
<dbReference type="InterPro" id="IPR015655">
    <property type="entry name" value="PP2C"/>
</dbReference>
<dbReference type="Pfam" id="PF00481">
    <property type="entry name" value="PP2C"/>
    <property type="match status" value="1"/>
</dbReference>
<comment type="cofactor">
    <cofactor evidence="2">
        <name>Mg(2+)</name>
        <dbReference type="ChEBI" id="CHEBI:18420"/>
    </cofactor>
</comment>
<dbReference type="AlphaFoldDB" id="A0A2N9IS43"/>
<evidence type="ECO:0000256" key="1">
    <source>
        <dbReference type="ARBA" id="ARBA00001936"/>
    </source>
</evidence>
<protein>
    <recommendedName>
        <fullName evidence="3">protein-serine/threonine phosphatase</fullName>
        <ecNumber evidence="3">3.1.3.16</ecNumber>
    </recommendedName>
</protein>
<sequence>MALLSPQLQKFLLTKFSHGSSTLKPPKKYTSITKTTTPCCSAIAIDAPSSLTGVSGVRWGSTALQGFREEMEDDILVRPDGLDGFSFAAVFDGHGGLASVKYLRDELYKECVEALQGRLLLSGKDFKTIREALKEAFVKADAKLLNWLETAGEEDGSGSTATVMILGNDMLFISHVGDSCVVLSRSGKAEILTNPHRPYGSNKASLQEIKRVRDAGGWIVNGRICGDIAVSRAFGDMRFKTKKNDVQFNADLVIASPDIFQVPIESDAEFVLLASDGLWDYMNSSDAVTFVRNQLRQHGDVQLACEALAQAVLDRRSQDNVSIVIADLGYATV</sequence>